<name>A0A2C6C515_FUSNP</name>
<organism evidence="1 2">
    <name type="scientific">Fusobacterium nucleatum subsp. polymorphum</name>
    <name type="common">Fusobacterium polymorphum</name>
    <dbReference type="NCBI Taxonomy" id="76857"/>
    <lineage>
        <taxon>Bacteria</taxon>
        <taxon>Fusobacteriati</taxon>
        <taxon>Fusobacteriota</taxon>
        <taxon>Fusobacteriia</taxon>
        <taxon>Fusobacteriales</taxon>
        <taxon>Fusobacteriaceae</taxon>
        <taxon>Fusobacterium</taxon>
    </lineage>
</organism>
<sequence>MGIVSLLFSLFGVFLNSKLERKKFYIDDKWTIELPPDWEKTFLEIELDNSPIFETIFFQPGSDLGIGVYYLNFLKDDNYRIVEADIQEVATVFEEIMDKIEDKKEYKIQNYKSSKIKSYEYTFYKNGRKFYAIKTGVFMKGCLLRVNIVSTIKKEVEKAMYYLFSIKEANPKDIIYFDKNDSCK</sequence>
<comment type="caution">
    <text evidence="1">The sequence shown here is derived from an EMBL/GenBank/DDBJ whole genome shotgun (WGS) entry which is preliminary data.</text>
</comment>
<dbReference type="EMBL" id="NIRO01000014">
    <property type="protein sequence ID" value="PHI11533.1"/>
    <property type="molecule type" value="Genomic_DNA"/>
</dbReference>
<dbReference type="AlphaFoldDB" id="A0A2C6C515"/>
<reference evidence="1 2" key="1">
    <citation type="submission" date="2017-06" db="EMBL/GenBank/DDBJ databases">
        <title>Draft genome sequence of Fusobacterium nucleatum subsp. polymorphum KCOM 1274 (=ChDC F309).</title>
        <authorList>
            <person name="Kook J.-K."/>
            <person name="Park S.-N."/>
            <person name="Lim Y.K."/>
            <person name="Roh H."/>
        </authorList>
    </citation>
    <scope>NUCLEOTIDE SEQUENCE [LARGE SCALE GENOMIC DNA]</scope>
    <source>
        <strain evidence="2">KCOM 1274 (ChDC F309)</strain>
    </source>
</reference>
<evidence type="ECO:0000313" key="2">
    <source>
        <dbReference type="Proteomes" id="UP000224507"/>
    </source>
</evidence>
<accession>A0A2C6C515</accession>
<dbReference type="Proteomes" id="UP000224507">
    <property type="component" value="Unassembled WGS sequence"/>
</dbReference>
<dbReference type="RefSeq" id="WP_032835344.1">
    <property type="nucleotide sequence ID" value="NZ_CP071094.1"/>
</dbReference>
<protein>
    <submittedName>
        <fullName evidence="1">Uncharacterized protein</fullName>
    </submittedName>
</protein>
<proteinExistence type="predicted"/>
<evidence type="ECO:0000313" key="1">
    <source>
        <dbReference type="EMBL" id="PHI11533.1"/>
    </source>
</evidence>
<gene>
    <name evidence="1" type="ORF">CBG56_09860</name>
</gene>